<dbReference type="InterPro" id="IPR005628">
    <property type="entry name" value="GspK"/>
</dbReference>
<dbReference type="InterPro" id="IPR049179">
    <property type="entry name" value="T2SSK_SAM-like_2nd"/>
</dbReference>
<evidence type="ECO:0000256" key="4">
    <source>
        <dbReference type="ARBA" id="ARBA00022475"/>
    </source>
</evidence>
<dbReference type="RefSeq" id="WP_219802272.1">
    <property type="nucleotide sequence ID" value="NZ_CP080096.1"/>
</dbReference>
<dbReference type="SUPFAM" id="SSF158544">
    <property type="entry name" value="GspK insert domain-like"/>
    <property type="match status" value="1"/>
</dbReference>
<sequence length="335" mass="36674">MHRLTPVVPRRTHKQSRNRERGIAIVTVLLVVALAATLAASVLWRQRVATRDVENQRLATETMWVERAAVEWARATLRAQSSTSNVAFIGQEWSAPVNDVQLSNLLPRDAIAVNGELANAWISGQVEDAQAKFNLADLVSRPAPSQPWRIDASGLAAYNRLLTTLSLDPALAQPTADYILRSLRDGTGTENWPLQLVSAADLRRIPGYDAGTVRALTPFVTVLPDITRINVNTAPEQTIVAAIPGITAAQAHSIVERRNTAYFVSTAEIPVLLAPQQSTATLAEGSLIDVNSGYFIVHCRIHSARINTRIDTLIARYGIGDFAWTSVIWVHRVTT</sequence>
<keyword evidence="3 10" id="KW-0813">Transport</keyword>
<evidence type="ECO:0000256" key="11">
    <source>
        <dbReference type="SAM" id="Phobius"/>
    </source>
</evidence>
<dbReference type="Gene3D" id="3.30.1300.30">
    <property type="entry name" value="GSPII I/J protein-like"/>
    <property type="match status" value="1"/>
</dbReference>
<name>A0ABX8UW05_9BURK</name>
<feature type="domain" description="T2SS protein K first SAM-like" evidence="13">
    <location>
        <begin position="131"/>
        <end position="225"/>
    </location>
</feature>
<keyword evidence="9 10" id="KW-0472">Membrane</keyword>
<evidence type="ECO:0000256" key="5">
    <source>
        <dbReference type="ARBA" id="ARBA00022519"/>
    </source>
</evidence>
<dbReference type="PANTHER" id="PTHR38831:SF1">
    <property type="entry name" value="TYPE II SECRETION SYSTEM PROTEIN K-RELATED"/>
    <property type="match status" value="1"/>
</dbReference>
<evidence type="ECO:0000256" key="1">
    <source>
        <dbReference type="ARBA" id="ARBA00004533"/>
    </source>
</evidence>
<comment type="subcellular location">
    <subcellularLocation>
        <location evidence="1 10">Cell inner membrane</location>
    </subcellularLocation>
</comment>
<keyword evidence="4 10" id="KW-1003">Cell membrane</keyword>
<dbReference type="Pfam" id="PF03934">
    <property type="entry name" value="T2SSK"/>
    <property type="match status" value="1"/>
</dbReference>
<evidence type="ECO:0000256" key="9">
    <source>
        <dbReference type="ARBA" id="ARBA00023136"/>
    </source>
</evidence>
<keyword evidence="15" id="KW-1185">Reference proteome</keyword>
<dbReference type="Proteomes" id="UP000826462">
    <property type="component" value="Chromosome 2"/>
</dbReference>
<evidence type="ECO:0000259" key="13">
    <source>
        <dbReference type="Pfam" id="PF21687"/>
    </source>
</evidence>
<evidence type="ECO:0000256" key="7">
    <source>
        <dbReference type="ARBA" id="ARBA00022927"/>
    </source>
</evidence>
<keyword evidence="5 10" id="KW-0997">Cell inner membrane</keyword>
<comment type="similarity">
    <text evidence="2 10">Belongs to the GSP K family.</text>
</comment>
<evidence type="ECO:0000256" key="8">
    <source>
        <dbReference type="ARBA" id="ARBA00022989"/>
    </source>
</evidence>
<dbReference type="Pfam" id="PF21687">
    <property type="entry name" value="T2SSK_1st"/>
    <property type="match status" value="1"/>
</dbReference>
<dbReference type="InterPro" id="IPR038072">
    <property type="entry name" value="GspK_central_sf"/>
</dbReference>
<feature type="domain" description="T2SS protein K second SAM-like" evidence="12">
    <location>
        <begin position="229"/>
        <end position="278"/>
    </location>
</feature>
<evidence type="ECO:0000256" key="2">
    <source>
        <dbReference type="ARBA" id="ARBA00007246"/>
    </source>
</evidence>
<reference evidence="14 15" key="1">
    <citation type="submission" date="2021-07" db="EMBL/GenBank/DDBJ databases">
        <title>Paraburkholderia edwinii protects Aspergillus sp. from phenazines by acting as a toxin sponge.</title>
        <authorList>
            <person name="Dahlstrom K.M."/>
            <person name="Newman D.K."/>
        </authorList>
    </citation>
    <scope>NUCLEOTIDE SEQUENCE [LARGE SCALE GENOMIC DNA]</scope>
    <source>
        <strain evidence="14 15">Pe01</strain>
    </source>
</reference>
<accession>A0ABX8UW05</accession>
<organism evidence="14 15">
    <name type="scientific">Paraburkholderia edwinii</name>
    <dbReference type="NCBI Taxonomy" id="2861782"/>
    <lineage>
        <taxon>Bacteria</taxon>
        <taxon>Pseudomonadati</taxon>
        <taxon>Pseudomonadota</taxon>
        <taxon>Betaproteobacteria</taxon>
        <taxon>Burkholderiales</taxon>
        <taxon>Burkholderiaceae</taxon>
        <taxon>Paraburkholderia</taxon>
    </lineage>
</organism>
<dbReference type="PIRSF" id="PIRSF002786">
    <property type="entry name" value="XcpX"/>
    <property type="match status" value="1"/>
</dbReference>
<keyword evidence="6 11" id="KW-0812">Transmembrane</keyword>
<evidence type="ECO:0000256" key="6">
    <source>
        <dbReference type="ARBA" id="ARBA00022692"/>
    </source>
</evidence>
<evidence type="ECO:0000313" key="15">
    <source>
        <dbReference type="Proteomes" id="UP000826462"/>
    </source>
</evidence>
<keyword evidence="7" id="KW-0653">Protein transport</keyword>
<gene>
    <name evidence="14" type="primary">gspK</name>
    <name evidence="14" type="ORF">KZJ38_24445</name>
</gene>
<evidence type="ECO:0000256" key="3">
    <source>
        <dbReference type="ARBA" id="ARBA00022448"/>
    </source>
</evidence>
<evidence type="ECO:0000259" key="12">
    <source>
        <dbReference type="Pfam" id="PF03934"/>
    </source>
</evidence>
<evidence type="ECO:0000256" key="10">
    <source>
        <dbReference type="PIRNR" id="PIRNR002786"/>
    </source>
</evidence>
<keyword evidence="8 11" id="KW-1133">Transmembrane helix</keyword>
<proteinExistence type="inferred from homology"/>
<protein>
    <recommendedName>
        <fullName evidence="10">Type II secretion system protein K</fullName>
    </recommendedName>
</protein>
<evidence type="ECO:0000313" key="14">
    <source>
        <dbReference type="EMBL" id="QYD72841.1"/>
    </source>
</evidence>
<dbReference type="NCBIfam" id="NF037980">
    <property type="entry name" value="T2SS_GspK"/>
    <property type="match status" value="1"/>
</dbReference>
<dbReference type="EMBL" id="CP080096">
    <property type="protein sequence ID" value="QYD72841.1"/>
    <property type="molecule type" value="Genomic_DNA"/>
</dbReference>
<feature type="transmembrane region" description="Helical" evidence="11">
    <location>
        <begin position="21"/>
        <end position="44"/>
    </location>
</feature>
<dbReference type="InterPro" id="IPR049031">
    <property type="entry name" value="T2SSK_SAM-like_1st"/>
</dbReference>
<dbReference type="PANTHER" id="PTHR38831">
    <property type="entry name" value="TYPE II SECRETION SYSTEM PROTEIN K"/>
    <property type="match status" value="1"/>
</dbReference>